<evidence type="ECO:0000256" key="15">
    <source>
        <dbReference type="PIRSR" id="PIRSR001365-2"/>
    </source>
</evidence>
<comment type="caution">
    <text evidence="12">Was originally thought to be a dihydrodipicolinate synthase (DHDPS), catalyzing the condensation of (S)-aspartate-beta-semialdehyde [(S)-ASA] and pyruvate to dihydrodipicolinate (DHDP). However, it was shown in E.coli that the product of the enzymatic reaction is not dihydrodipicolinate but in fact (4S)-4-hydroxy-2,3,4,5-tetrahydro-(2S)-dipicolinic acid (HTPA), and that the consecutive dehydration reaction leading to DHDP is not spontaneous but catalyzed by DapB.</text>
</comment>
<evidence type="ECO:0000256" key="9">
    <source>
        <dbReference type="ARBA" id="ARBA00023239"/>
    </source>
</evidence>
<reference evidence="16" key="2">
    <citation type="submission" date="2024-06" db="EMBL/GenBank/DDBJ databases">
        <authorList>
            <person name="Petrova K.O."/>
            <person name="Toshchakov S.V."/>
            <person name="Boltjanskaja Y.V."/>
            <person name="Kevbrin V."/>
        </authorList>
    </citation>
    <scope>NUCLEOTIDE SEQUENCE</scope>
    <source>
        <strain evidence="16">Z-910T</strain>
    </source>
</reference>
<dbReference type="Pfam" id="PF00701">
    <property type="entry name" value="DHDPS"/>
    <property type="match status" value="1"/>
</dbReference>
<accession>A0AAU7VQC2</accession>
<feature type="active site" description="Schiff-base intermediate with substrate" evidence="12 14">
    <location>
        <position position="162"/>
    </location>
</feature>
<keyword evidence="6 12" id="KW-0028">Amino-acid biosynthesis</keyword>
<dbReference type="PANTHER" id="PTHR12128:SF66">
    <property type="entry name" value="4-HYDROXY-2-OXOGLUTARATE ALDOLASE, MITOCHONDRIAL"/>
    <property type="match status" value="1"/>
</dbReference>
<dbReference type="SUPFAM" id="SSF51569">
    <property type="entry name" value="Aldolase"/>
    <property type="match status" value="1"/>
</dbReference>
<dbReference type="PROSITE" id="PS00666">
    <property type="entry name" value="DHDPS_2"/>
    <property type="match status" value="1"/>
</dbReference>
<evidence type="ECO:0000256" key="12">
    <source>
        <dbReference type="HAMAP-Rule" id="MF_00418"/>
    </source>
</evidence>
<comment type="subunit">
    <text evidence="12">Homotetramer; dimer of dimers.</text>
</comment>
<dbReference type="PROSITE" id="PS00665">
    <property type="entry name" value="DHDPS_1"/>
    <property type="match status" value="1"/>
</dbReference>
<dbReference type="GO" id="GO:0019877">
    <property type="term" value="P:diaminopimelate biosynthetic process"/>
    <property type="evidence" value="ECO:0007669"/>
    <property type="project" value="UniProtKB-UniRule"/>
</dbReference>
<keyword evidence="8 12" id="KW-0457">Lysine biosynthesis</keyword>
<evidence type="ECO:0000313" key="16">
    <source>
        <dbReference type="EMBL" id="XBX76279.1"/>
    </source>
</evidence>
<comment type="catalytic activity">
    <reaction evidence="11 12">
        <text>L-aspartate 4-semialdehyde + pyruvate = (2S,4S)-4-hydroxy-2,3,4,5-tetrahydrodipicolinate + H2O + H(+)</text>
        <dbReference type="Rhea" id="RHEA:34171"/>
        <dbReference type="ChEBI" id="CHEBI:15361"/>
        <dbReference type="ChEBI" id="CHEBI:15377"/>
        <dbReference type="ChEBI" id="CHEBI:15378"/>
        <dbReference type="ChEBI" id="CHEBI:67139"/>
        <dbReference type="ChEBI" id="CHEBI:537519"/>
        <dbReference type="EC" id="4.3.3.7"/>
    </reaction>
</comment>
<dbReference type="GO" id="GO:0009089">
    <property type="term" value="P:lysine biosynthetic process via diaminopimelate"/>
    <property type="evidence" value="ECO:0007669"/>
    <property type="project" value="UniProtKB-UniRule"/>
</dbReference>
<dbReference type="InterPro" id="IPR013785">
    <property type="entry name" value="Aldolase_TIM"/>
</dbReference>
<dbReference type="SMART" id="SM01130">
    <property type="entry name" value="DHDPS"/>
    <property type="match status" value="1"/>
</dbReference>
<keyword evidence="9 12" id="KW-0456">Lyase</keyword>
<dbReference type="NCBIfam" id="TIGR00674">
    <property type="entry name" value="dapA"/>
    <property type="match status" value="1"/>
</dbReference>
<evidence type="ECO:0000256" key="4">
    <source>
        <dbReference type="ARBA" id="ARBA00012086"/>
    </source>
</evidence>
<dbReference type="InterPro" id="IPR020624">
    <property type="entry name" value="Schiff_base-form_aldolases_CS"/>
</dbReference>
<comment type="subcellular location">
    <subcellularLocation>
        <location evidence="12">Cytoplasm</location>
    </subcellularLocation>
</comment>
<evidence type="ECO:0000256" key="8">
    <source>
        <dbReference type="ARBA" id="ARBA00023154"/>
    </source>
</evidence>
<comment type="pathway">
    <text evidence="2 12">Amino-acid biosynthesis; L-lysine biosynthesis via DAP pathway; (S)-tetrahydrodipicolinate from L-aspartate: step 3/4.</text>
</comment>
<dbReference type="InterPro" id="IPR005263">
    <property type="entry name" value="DapA"/>
</dbReference>
<dbReference type="RefSeq" id="WP_350345013.1">
    <property type="nucleotide sequence ID" value="NZ_CP158367.1"/>
</dbReference>
<proteinExistence type="inferred from homology"/>
<evidence type="ECO:0000256" key="10">
    <source>
        <dbReference type="ARBA" id="ARBA00023270"/>
    </source>
</evidence>
<dbReference type="GO" id="GO:0005829">
    <property type="term" value="C:cytosol"/>
    <property type="evidence" value="ECO:0007669"/>
    <property type="project" value="TreeGrafter"/>
</dbReference>
<feature type="active site" description="Proton donor/acceptor" evidence="12 14">
    <location>
        <position position="134"/>
    </location>
</feature>
<sequence length="289" mass="31586">MFGEVLTAMITPFDAKGRVDLQNAQKLAKDLLKKGNDGIVLVGTTGESPTLSLQEKIDLVDAVCDEIKGSGKVLVGTGSNNTKDAVETAKIFENNTNVDGVMVVTPYYNKPTQQGLLNHYQQIAKNISLPIMIYNVPKRTGTNIIPDTLYKLSEQDNIVAIKEASGDLEQIMKINNLCGDTIDIYSGEDHLTLPILSIGGKGVVSVAGHIVSKYIKEMITEFNLGNVKKAREINLKLLPVYDALFMESNPIPVKKSVELLGYSVGDCRPPLSKPLNKTIENLKKIMKKL</sequence>
<dbReference type="GO" id="GO:0008840">
    <property type="term" value="F:4-hydroxy-tetrahydrodipicolinate synthase activity"/>
    <property type="evidence" value="ECO:0007669"/>
    <property type="project" value="UniProtKB-UniRule"/>
</dbReference>
<dbReference type="AlphaFoldDB" id="A0AAU7VQC2"/>
<dbReference type="InterPro" id="IPR002220">
    <property type="entry name" value="DapA-like"/>
</dbReference>
<name>A0AAU7VQC2_9FIRM</name>
<feature type="site" description="Part of a proton relay during catalysis" evidence="12">
    <location>
        <position position="108"/>
    </location>
</feature>
<keyword evidence="10 12" id="KW-0704">Schiff base</keyword>
<dbReference type="EMBL" id="CP158367">
    <property type="protein sequence ID" value="XBX76279.1"/>
    <property type="molecule type" value="Genomic_DNA"/>
</dbReference>
<evidence type="ECO:0000256" key="6">
    <source>
        <dbReference type="ARBA" id="ARBA00022605"/>
    </source>
</evidence>
<comment type="function">
    <text evidence="1 12">Catalyzes the condensation of (S)-aspartate-beta-semialdehyde [(S)-ASA] and pyruvate to 4-hydroxy-tetrahydrodipicolinate (HTPA).</text>
</comment>
<evidence type="ECO:0000256" key="13">
    <source>
        <dbReference type="PIRNR" id="PIRNR001365"/>
    </source>
</evidence>
<dbReference type="PANTHER" id="PTHR12128">
    <property type="entry name" value="DIHYDRODIPICOLINATE SYNTHASE"/>
    <property type="match status" value="1"/>
</dbReference>
<dbReference type="Gene3D" id="3.20.20.70">
    <property type="entry name" value="Aldolase class I"/>
    <property type="match status" value="1"/>
</dbReference>
<dbReference type="EC" id="4.3.3.7" evidence="4 12"/>
<evidence type="ECO:0000256" key="11">
    <source>
        <dbReference type="ARBA" id="ARBA00047836"/>
    </source>
</evidence>
<comment type="similarity">
    <text evidence="3 12 13">Belongs to the DapA family.</text>
</comment>
<organism evidence="16">
    <name type="scientific">Proteinivorax tanatarense</name>
    <dbReference type="NCBI Taxonomy" id="1260629"/>
    <lineage>
        <taxon>Bacteria</taxon>
        <taxon>Bacillati</taxon>
        <taxon>Bacillota</taxon>
        <taxon>Clostridia</taxon>
        <taxon>Eubacteriales</taxon>
        <taxon>Proteinivoracaceae</taxon>
        <taxon>Proteinivorax</taxon>
    </lineage>
</organism>
<evidence type="ECO:0000256" key="5">
    <source>
        <dbReference type="ARBA" id="ARBA00022490"/>
    </source>
</evidence>
<evidence type="ECO:0000256" key="1">
    <source>
        <dbReference type="ARBA" id="ARBA00003294"/>
    </source>
</evidence>
<keyword evidence="5 12" id="KW-0963">Cytoplasm</keyword>
<gene>
    <name evidence="12 16" type="primary">dapA</name>
    <name evidence="16" type="ORF">PRVXT_001462</name>
</gene>
<dbReference type="HAMAP" id="MF_00418">
    <property type="entry name" value="DapA"/>
    <property type="match status" value="1"/>
</dbReference>
<feature type="binding site" evidence="12 15">
    <location>
        <position position="204"/>
    </location>
    <ligand>
        <name>pyruvate</name>
        <dbReference type="ChEBI" id="CHEBI:15361"/>
    </ligand>
</feature>
<dbReference type="PRINTS" id="PR00146">
    <property type="entry name" value="DHPICSNTHASE"/>
</dbReference>
<protein>
    <recommendedName>
        <fullName evidence="4 12">4-hydroxy-tetrahydrodipicolinate synthase</fullName>
        <shortName evidence="12">HTPA synthase</shortName>
        <ecNumber evidence="4 12">4.3.3.7</ecNumber>
    </recommendedName>
</protein>
<dbReference type="CDD" id="cd00950">
    <property type="entry name" value="DHDPS"/>
    <property type="match status" value="1"/>
</dbReference>
<reference evidence="16" key="1">
    <citation type="journal article" date="2013" name="Extremophiles">
        <title>Proteinivorax tanatarense gen. nov., sp. nov., an anaerobic, haloalkaliphilic, proteolytic bacterium isolated from a decaying algal bloom, and proposal of Proteinivoraceae fam. nov.</title>
        <authorList>
            <person name="Kevbrin V."/>
            <person name="Boltyanskaya Y."/>
            <person name="Zhilina T."/>
            <person name="Kolganova T."/>
            <person name="Lavrentjeva E."/>
            <person name="Kuznetsov B."/>
        </authorList>
    </citation>
    <scope>NUCLEOTIDE SEQUENCE</scope>
    <source>
        <strain evidence="16">Z-910T</strain>
    </source>
</reference>
<keyword evidence="7 12" id="KW-0220">Diaminopimelate biosynthesis</keyword>
<evidence type="ECO:0000256" key="2">
    <source>
        <dbReference type="ARBA" id="ARBA00005120"/>
    </source>
</evidence>
<feature type="binding site" evidence="12 15">
    <location>
        <position position="45"/>
    </location>
    <ligand>
        <name>pyruvate</name>
        <dbReference type="ChEBI" id="CHEBI:15361"/>
    </ligand>
</feature>
<dbReference type="InterPro" id="IPR020625">
    <property type="entry name" value="Schiff_base-form_aldolases_AS"/>
</dbReference>
<evidence type="ECO:0000256" key="3">
    <source>
        <dbReference type="ARBA" id="ARBA00007592"/>
    </source>
</evidence>
<dbReference type="PIRSF" id="PIRSF001365">
    <property type="entry name" value="DHDPS"/>
    <property type="match status" value="1"/>
</dbReference>
<evidence type="ECO:0000256" key="14">
    <source>
        <dbReference type="PIRSR" id="PIRSR001365-1"/>
    </source>
</evidence>
<evidence type="ECO:0000256" key="7">
    <source>
        <dbReference type="ARBA" id="ARBA00022915"/>
    </source>
</evidence>
<feature type="site" description="Part of a proton relay during catalysis" evidence="12">
    <location>
        <position position="44"/>
    </location>
</feature>